<sequence>MRIPSRISLLFLMIISCFTPISANPSAQSFYDEKVLRNDSVSIKKASNDYGNIVHEIPSAVLYPSCIKDISDLVRSSNERSPPFTVAARGRGIR</sequence>
<accession>A0AAW2U4A2</accession>
<gene>
    <name evidence="2" type="ORF">Slati_3638300</name>
</gene>
<proteinExistence type="predicted"/>
<dbReference type="EMBL" id="JACGWN010000013">
    <property type="protein sequence ID" value="KAL0410486.1"/>
    <property type="molecule type" value="Genomic_DNA"/>
</dbReference>
<evidence type="ECO:0000313" key="2">
    <source>
        <dbReference type="EMBL" id="KAL0410486.1"/>
    </source>
</evidence>
<dbReference type="AlphaFoldDB" id="A0AAW2U4A2"/>
<dbReference type="InterPro" id="IPR016167">
    <property type="entry name" value="FAD-bd_PCMH_sub1"/>
</dbReference>
<dbReference type="InterPro" id="IPR036318">
    <property type="entry name" value="FAD-bd_PCMH-like_sf"/>
</dbReference>
<feature type="signal peptide" evidence="1">
    <location>
        <begin position="1"/>
        <end position="23"/>
    </location>
</feature>
<evidence type="ECO:0000256" key="1">
    <source>
        <dbReference type="SAM" id="SignalP"/>
    </source>
</evidence>
<dbReference type="GO" id="GO:0050660">
    <property type="term" value="F:flavin adenine dinucleotide binding"/>
    <property type="evidence" value="ECO:0007669"/>
    <property type="project" value="InterPro"/>
</dbReference>
<reference evidence="2" key="1">
    <citation type="submission" date="2020-06" db="EMBL/GenBank/DDBJ databases">
        <authorList>
            <person name="Li T."/>
            <person name="Hu X."/>
            <person name="Zhang T."/>
            <person name="Song X."/>
            <person name="Zhang H."/>
            <person name="Dai N."/>
            <person name="Sheng W."/>
            <person name="Hou X."/>
            <person name="Wei L."/>
        </authorList>
    </citation>
    <scope>NUCLEOTIDE SEQUENCE</scope>
    <source>
        <strain evidence="2">KEN1</strain>
        <tissue evidence="2">Leaf</tissue>
    </source>
</reference>
<comment type="caution">
    <text evidence="2">The sequence shown here is derived from an EMBL/GenBank/DDBJ whole genome shotgun (WGS) entry which is preliminary data.</text>
</comment>
<dbReference type="PROSITE" id="PS51257">
    <property type="entry name" value="PROKAR_LIPOPROTEIN"/>
    <property type="match status" value="1"/>
</dbReference>
<feature type="chain" id="PRO_5043834052" evidence="1">
    <location>
        <begin position="24"/>
        <end position="94"/>
    </location>
</feature>
<name>A0AAW2U4A2_9LAMI</name>
<dbReference type="SUPFAM" id="SSF56176">
    <property type="entry name" value="FAD-binding/transporter-associated domain-like"/>
    <property type="match status" value="1"/>
</dbReference>
<keyword evidence="1" id="KW-0732">Signal</keyword>
<organism evidence="2">
    <name type="scientific">Sesamum latifolium</name>
    <dbReference type="NCBI Taxonomy" id="2727402"/>
    <lineage>
        <taxon>Eukaryota</taxon>
        <taxon>Viridiplantae</taxon>
        <taxon>Streptophyta</taxon>
        <taxon>Embryophyta</taxon>
        <taxon>Tracheophyta</taxon>
        <taxon>Spermatophyta</taxon>
        <taxon>Magnoliopsida</taxon>
        <taxon>eudicotyledons</taxon>
        <taxon>Gunneridae</taxon>
        <taxon>Pentapetalae</taxon>
        <taxon>asterids</taxon>
        <taxon>lamiids</taxon>
        <taxon>Lamiales</taxon>
        <taxon>Pedaliaceae</taxon>
        <taxon>Sesamum</taxon>
    </lineage>
</organism>
<dbReference type="Gene3D" id="3.30.43.10">
    <property type="entry name" value="Uridine Diphospho-n-acetylenolpyruvylglucosamine Reductase, domain 2"/>
    <property type="match status" value="1"/>
</dbReference>
<reference evidence="2" key="2">
    <citation type="journal article" date="2024" name="Plant">
        <title>Genomic evolution and insights into agronomic trait innovations of Sesamum species.</title>
        <authorList>
            <person name="Miao H."/>
            <person name="Wang L."/>
            <person name="Qu L."/>
            <person name="Liu H."/>
            <person name="Sun Y."/>
            <person name="Le M."/>
            <person name="Wang Q."/>
            <person name="Wei S."/>
            <person name="Zheng Y."/>
            <person name="Lin W."/>
            <person name="Duan Y."/>
            <person name="Cao H."/>
            <person name="Xiong S."/>
            <person name="Wang X."/>
            <person name="Wei L."/>
            <person name="Li C."/>
            <person name="Ma Q."/>
            <person name="Ju M."/>
            <person name="Zhao R."/>
            <person name="Li G."/>
            <person name="Mu C."/>
            <person name="Tian Q."/>
            <person name="Mei H."/>
            <person name="Zhang T."/>
            <person name="Gao T."/>
            <person name="Zhang H."/>
        </authorList>
    </citation>
    <scope>NUCLEOTIDE SEQUENCE</scope>
    <source>
        <strain evidence="2">KEN1</strain>
    </source>
</reference>
<protein>
    <submittedName>
        <fullName evidence="2">Cytokinin dehydrogenase 3</fullName>
    </submittedName>
</protein>